<feature type="region of interest" description="Disordered" evidence="6">
    <location>
        <begin position="131"/>
        <end position="167"/>
    </location>
</feature>
<dbReference type="PANTHER" id="PTHR31920">
    <property type="entry name" value="B3 DOMAIN-CONTAINING"/>
    <property type="match status" value="1"/>
</dbReference>
<feature type="domain" description="TF-B3" evidence="7">
    <location>
        <begin position="21"/>
        <end position="114"/>
    </location>
</feature>
<comment type="caution">
    <text evidence="8">The sequence shown here is derived from an EMBL/GenBank/DDBJ whole genome shotgun (WGS) entry which is preliminary data.</text>
</comment>
<dbReference type="STRING" id="3818.A0A444YTG6"/>
<name>A0A444YTG6_ARAHY</name>
<dbReference type="AlphaFoldDB" id="A0A444YTG6"/>
<dbReference type="InterPro" id="IPR003340">
    <property type="entry name" value="B3_DNA-bd"/>
</dbReference>
<evidence type="ECO:0000256" key="4">
    <source>
        <dbReference type="ARBA" id="ARBA00023163"/>
    </source>
</evidence>
<dbReference type="PROSITE" id="PS50863">
    <property type="entry name" value="B3"/>
    <property type="match status" value="2"/>
</dbReference>
<dbReference type="InterPro" id="IPR015300">
    <property type="entry name" value="DNA-bd_pseudobarrel_sf"/>
</dbReference>
<keyword evidence="4" id="KW-0804">Transcription</keyword>
<sequence length="290" mass="33341">MASKLYKDASNGDEATTKPVHFFKILLPRTILDGKIMIPRKFVREYGERLSNKVVLKLPNGTKWEVYLEKHDGRIWLQNGWKEFVEHHSLRFGDLLVFRFDGTSHFNVFICDMSATEIDYPFKNKYGKRANTSDEELLPRKTKRTNANNKDGGKLKNPREGKMSNDLLSKTKPSGFGKFETTEVAKNTSFTVMIKPNRGLYRMWLPMGFLKDYIKPGKQTVTLLVGERSSKVRLIYYQKHSTSCLTAGWTRFARESDLEIGDACSFELLASDCEDIVMKVSIFKHSTTEP</sequence>
<reference evidence="8 9" key="1">
    <citation type="submission" date="2019-01" db="EMBL/GenBank/DDBJ databases">
        <title>Sequencing of cultivated peanut Arachis hypogaea provides insights into genome evolution and oil improvement.</title>
        <authorList>
            <person name="Chen X."/>
        </authorList>
    </citation>
    <scope>NUCLEOTIDE SEQUENCE [LARGE SCALE GENOMIC DNA]</scope>
    <source>
        <strain evidence="9">cv. Fuhuasheng</strain>
        <tissue evidence="8">Leaves</tissue>
    </source>
</reference>
<dbReference type="GO" id="GO:0005634">
    <property type="term" value="C:nucleus"/>
    <property type="evidence" value="ECO:0007669"/>
    <property type="project" value="UniProtKB-SubCell"/>
</dbReference>
<dbReference type="Gene3D" id="2.40.330.10">
    <property type="entry name" value="DNA-binding pseudobarrel domain"/>
    <property type="match status" value="2"/>
</dbReference>
<evidence type="ECO:0000256" key="6">
    <source>
        <dbReference type="SAM" id="MobiDB-lite"/>
    </source>
</evidence>
<comment type="subcellular location">
    <subcellularLocation>
        <location evidence="1">Nucleus</location>
    </subcellularLocation>
</comment>
<evidence type="ECO:0000313" key="8">
    <source>
        <dbReference type="EMBL" id="RYR05222.1"/>
    </source>
</evidence>
<dbReference type="CDD" id="cd10017">
    <property type="entry name" value="B3_DNA"/>
    <property type="match status" value="2"/>
</dbReference>
<evidence type="ECO:0000256" key="3">
    <source>
        <dbReference type="ARBA" id="ARBA00023125"/>
    </source>
</evidence>
<dbReference type="SUPFAM" id="SSF101936">
    <property type="entry name" value="DNA-binding pseudobarrel domain"/>
    <property type="match status" value="2"/>
</dbReference>
<keyword evidence="3" id="KW-0238">DNA-binding</keyword>
<keyword evidence="9" id="KW-1185">Reference proteome</keyword>
<keyword evidence="5" id="KW-0539">Nucleus</keyword>
<evidence type="ECO:0000259" key="7">
    <source>
        <dbReference type="PROSITE" id="PS50863"/>
    </source>
</evidence>
<proteinExistence type="predicted"/>
<dbReference type="Pfam" id="PF02362">
    <property type="entry name" value="B3"/>
    <property type="match status" value="2"/>
</dbReference>
<dbReference type="Proteomes" id="UP000289738">
    <property type="component" value="Chromosome B06"/>
</dbReference>
<dbReference type="GO" id="GO:0003677">
    <property type="term" value="F:DNA binding"/>
    <property type="evidence" value="ECO:0007669"/>
    <property type="project" value="UniProtKB-KW"/>
</dbReference>
<protein>
    <recommendedName>
        <fullName evidence="7">TF-B3 domain-containing protein</fullName>
    </recommendedName>
</protein>
<evidence type="ECO:0000256" key="1">
    <source>
        <dbReference type="ARBA" id="ARBA00004123"/>
    </source>
</evidence>
<dbReference type="EMBL" id="SDMP01000016">
    <property type="protein sequence ID" value="RYR05222.1"/>
    <property type="molecule type" value="Genomic_DNA"/>
</dbReference>
<dbReference type="SMART" id="SM01019">
    <property type="entry name" value="B3"/>
    <property type="match status" value="2"/>
</dbReference>
<dbReference type="PANTHER" id="PTHR31920:SF108">
    <property type="entry name" value="B3 DOMAIN-CONTAINING TRANSCRIPTION FACTOR VRN1-LIKE"/>
    <property type="match status" value="1"/>
</dbReference>
<feature type="compositionally biased region" description="Basic and acidic residues" evidence="6">
    <location>
        <begin position="151"/>
        <end position="163"/>
    </location>
</feature>
<evidence type="ECO:0000256" key="5">
    <source>
        <dbReference type="ARBA" id="ARBA00023242"/>
    </source>
</evidence>
<evidence type="ECO:0000256" key="2">
    <source>
        <dbReference type="ARBA" id="ARBA00023015"/>
    </source>
</evidence>
<feature type="domain" description="TF-B3" evidence="7">
    <location>
        <begin position="188"/>
        <end position="286"/>
    </location>
</feature>
<gene>
    <name evidence="8" type="ORF">Ahy_B06g085104</name>
</gene>
<organism evidence="8 9">
    <name type="scientific">Arachis hypogaea</name>
    <name type="common">Peanut</name>
    <dbReference type="NCBI Taxonomy" id="3818"/>
    <lineage>
        <taxon>Eukaryota</taxon>
        <taxon>Viridiplantae</taxon>
        <taxon>Streptophyta</taxon>
        <taxon>Embryophyta</taxon>
        <taxon>Tracheophyta</taxon>
        <taxon>Spermatophyta</taxon>
        <taxon>Magnoliopsida</taxon>
        <taxon>eudicotyledons</taxon>
        <taxon>Gunneridae</taxon>
        <taxon>Pentapetalae</taxon>
        <taxon>rosids</taxon>
        <taxon>fabids</taxon>
        <taxon>Fabales</taxon>
        <taxon>Fabaceae</taxon>
        <taxon>Papilionoideae</taxon>
        <taxon>50 kb inversion clade</taxon>
        <taxon>dalbergioids sensu lato</taxon>
        <taxon>Dalbergieae</taxon>
        <taxon>Pterocarpus clade</taxon>
        <taxon>Arachis</taxon>
    </lineage>
</organism>
<keyword evidence="2" id="KW-0805">Transcription regulation</keyword>
<dbReference type="InterPro" id="IPR050655">
    <property type="entry name" value="Plant_B3_domain"/>
</dbReference>
<evidence type="ECO:0000313" key="9">
    <source>
        <dbReference type="Proteomes" id="UP000289738"/>
    </source>
</evidence>
<accession>A0A444YTG6</accession>